<sequence>MNRKSTALIESGVLELYVFGMATDDQIRDVESAQEKYPAVAEELNQIHQRIESFGKANAVKPPSLVKTVVMAAADYMERLRNGEKFLDAPILTEKSTIEDFSHWLNRKDMVLAEVKESIYAKIISSTDDRTTSIVWAKDCLEPEIHSNERESFLIVEGTCEVSIDDETHYLKPGDFLSIPLHTNHSAKVTSDIPCKFIMQRALLHVA</sequence>
<dbReference type="HOGENOM" id="CLU_1342244_0_0_10"/>
<feature type="domain" description="Cupin type-2" evidence="1">
    <location>
        <begin position="142"/>
        <end position="199"/>
    </location>
</feature>
<dbReference type="InterPro" id="IPR014710">
    <property type="entry name" value="RmlC-like_jellyroll"/>
</dbReference>
<keyword evidence="3" id="KW-1185">Reference proteome</keyword>
<reference evidence="2 3" key="1">
    <citation type="journal article" date="2012" name="Stand. Genomic Sci.">
        <title>Genome sequence of the orange-pigmented seawater bacterium Owenweeksia hongkongensis type strain (UST20020801(T)).</title>
        <authorList>
            <person name="Riedel T."/>
            <person name="Held B."/>
            <person name="Nolan M."/>
            <person name="Lucas S."/>
            <person name="Lapidus A."/>
            <person name="Tice H."/>
            <person name="Del Rio T.G."/>
            <person name="Cheng J.F."/>
            <person name="Han C."/>
            <person name="Tapia R."/>
            <person name="Goodwin L.A."/>
            <person name="Pitluck S."/>
            <person name="Liolios K."/>
            <person name="Mavromatis K."/>
            <person name="Pagani I."/>
            <person name="Ivanova N."/>
            <person name="Mikhailova N."/>
            <person name="Pati A."/>
            <person name="Chen A."/>
            <person name="Palaniappan K."/>
            <person name="Rohde M."/>
            <person name="Tindall B.J."/>
            <person name="Detter J.C."/>
            <person name="Goker M."/>
            <person name="Woyke T."/>
            <person name="Bristow J."/>
            <person name="Eisen J.A."/>
            <person name="Markowitz V."/>
            <person name="Hugenholtz P."/>
            <person name="Klenk H.P."/>
            <person name="Kyrpides N.C."/>
        </authorList>
    </citation>
    <scope>NUCLEOTIDE SEQUENCE</scope>
    <source>
        <strain evidence="3">DSM 17368 / JCM 12287 / NRRL B-23963</strain>
    </source>
</reference>
<dbReference type="KEGG" id="oho:Oweho_0520"/>
<dbReference type="InterPro" id="IPR013096">
    <property type="entry name" value="Cupin_2"/>
</dbReference>
<dbReference type="Gene3D" id="2.60.120.10">
    <property type="entry name" value="Jelly Rolls"/>
    <property type="match status" value="1"/>
</dbReference>
<name>G8QZU2_OWEHD</name>
<organism evidence="2 3">
    <name type="scientific">Owenweeksia hongkongensis (strain DSM 17368 / CIP 108786 / JCM 12287 / NRRL B-23963 / UST20020801)</name>
    <dbReference type="NCBI Taxonomy" id="926562"/>
    <lineage>
        <taxon>Bacteria</taxon>
        <taxon>Pseudomonadati</taxon>
        <taxon>Bacteroidota</taxon>
        <taxon>Flavobacteriia</taxon>
        <taxon>Flavobacteriales</taxon>
        <taxon>Owenweeksiaceae</taxon>
        <taxon>Owenweeksia</taxon>
    </lineage>
</organism>
<dbReference type="EMBL" id="CP003156">
    <property type="protein sequence ID" value="AEV31536.1"/>
    <property type="molecule type" value="Genomic_DNA"/>
</dbReference>
<evidence type="ECO:0000313" key="2">
    <source>
        <dbReference type="EMBL" id="AEV31536.1"/>
    </source>
</evidence>
<protein>
    <submittedName>
        <fullName evidence="2">Cupin domain-containing protein</fullName>
    </submittedName>
</protein>
<dbReference type="SUPFAM" id="SSF51182">
    <property type="entry name" value="RmlC-like cupins"/>
    <property type="match status" value="1"/>
</dbReference>
<gene>
    <name evidence="2" type="ordered locus">Oweho_0520</name>
</gene>
<dbReference type="Pfam" id="PF07883">
    <property type="entry name" value="Cupin_2"/>
    <property type="match status" value="1"/>
</dbReference>
<dbReference type="AlphaFoldDB" id="G8QZU2"/>
<dbReference type="InterPro" id="IPR011051">
    <property type="entry name" value="RmlC_Cupin_sf"/>
</dbReference>
<dbReference type="RefSeq" id="WP_014200897.1">
    <property type="nucleotide sequence ID" value="NC_016599.1"/>
</dbReference>
<accession>G8QZU2</accession>
<proteinExistence type="predicted"/>
<dbReference type="Proteomes" id="UP000005631">
    <property type="component" value="Chromosome"/>
</dbReference>
<dbReference type="eggNOG" id="COG0662">
    <property type="taxonomic scope" value="Bacteria"/>
</dbReference>
<evidence type="ECO:0000259" key="1">
    <source>
        <dbReference type="Pfam" id="PF07883"/>
    </source>
</evidence>
<dbReference type="STRING" id="926562.Oweho_0520"/>
<evidence type="ECO:0000313" key="3">
    <source>
        <dbReference type="Proteomes" id="UP000005631"/>
    </source>
</evidence>